<dbReference type="SUPFAM" id="SSF49870">
    <property type="entry name" value="Osmotin, thaumatin-like protein"/>
    <property type="match status" value="1"/>
</dbReference>
<evidence type="ECO:0008006" key="5">
    <source>
        <dbReference type="Google" id="ProtNLM"/>
    </source>
</evidence>
<protein>
    <recommendedName>
        <fullName evidence="5">Thaumatin-like protein</fullName>
    </recommendedName>
</protein>
<proteinExistence type="predicted"/>
<keyword evidence="2" id="KW-0732">Signal</keyword>
<evidence type="ECO:0000313" key="3">
    <source>
        <dbReference type="EMBL" id="KAK0642187.1"/>
    </source>
</evidence>
<accession>A0AA40CKX1</accession>
<comment type="caution">
    <text evidence="3">The sequence shown here is derived from an EMBL/GenBank/DDBJ whole genome shotgun (WGS) entry which is preliminary data.</text>
</comment>
<feature type="signal peptide" evidence="2">
    <location>
        <begin position="1"/>
        <end position="19"/>
    </location>
</feature>
<feature type="chain" id="PRO_5041433445" description="Thaumatin-like protein" evidence="2">
    <location>
        <begin position="20"/>
        <end position="256"/>
    </location>
</feature>
<dbReference type="InterPro" id="IPR037176">
    <property type="entry name" value="Osmotin/thaumatin-like_sf"/>
</dbReference>
<dbReference type="AlphaFoldDB" id="A0AA40CKX1"/>
<sequence>MKFSVGIIALATVVGLSHAAAVPSAAEPSRRSRHPKMVSVPPSPAPSITHKTEDFIATAATVSEKTALVPIKARQTSSSTLTAMTVYVTNAAGVALHTEGRPGAQGTMAAGASDSYTLTHGQNHAIFFNRYDWGNQSDSRSQIESDFTFSGSGTVDKVSLDVSYVAGFTYPIMCECPSPGGKGSGCKTNLWAGSTKCPLEDKFGGCGNPNRDATSPHDWFKDCAGKAYTFRSDSGALSFDQCSDGVFHCTVYGNGK</sequence>
<evidence type="ECO:0000313" key="4">
    <source>
        <dbReference type="Proteomes" id="UP001174936"/>
    </source>
</evidence>
<name>A0AA40CKX1_9PEZI</name>
<gene>
    <name evidence="3" type="ORF">B0T16DRAFT_394335</name>
</gene>
<evidence type="ECO:0000256" key="2">
    <source>
        <dbReference type="SAM" id="SignalP"/>
    </source>
</evidence>
<organism evidence="3 4">
    <name type="scientific">Cercophora newfieldiana</name>
    <dbReference type="NCBI Taxonomy" id="92897"/>
    <lineage>
        <taxon>Eukaryota</taxon>
        <taxon>Fungi</taxon>
        <taxon>Dikarya</taxon>
        <taxon>Ascomycota</taxon>
        <taxon>Pezizomycotina</taxon>
        <taxon>Sordariomycetes</taxon>
        <taxon>Sordariomycetidae</taxon>
        <taxon>Sordariales</taxon>
        <taxon>Lasiosphaeriaceae</taxon>
        <taxon>Cercophora</taxon>
    </lineage>
</organism>
<keyword evidence="4" id="KW-1185">Reference proteome</keyword>
<reference evidence="3" key="1">
    <citation type="submission" date="2023-06" db="EMBL/GenBank/DDBJ databases">
        <title>Genome-scale phylogeny and comparative genomics of the fungal order Sordariales.</title>
        <authorList>
            <consortium name="Lawrence Berkeley National Laboratory"/>
            <person name="Hensen N."/>
            <person name="Bonometti L."/>
            <person name="Westerberg I."/>
            <person name="Brannstrom I.O."/>
            <person name="Guillou S."/>
            <person name="Cros-Aarteil S."/>
            <person name="Calhoun S."/>
            <person name="Haridas S."/>
            <person name="Kuo A."/>
            <person name="Mondo S."/>
            <person name="Pangilinan J."/>
            <person name="Riley R."/>
            <person name="Labutti K."/>
            <person name="Andreopoulos B."/>
            <person name="Lipzen A."/>
            <person name="Chen C."/>
            <person name="Yanf M."/>
            <person name="Daum C."/>
            <person name="Ng V."/>
            <person name="Clum A."/>
            <person name="Steindorff A."/>
            <person name="Ohm R."/>
            <person name="Martin F."/>
            <person name="Silar P."/>
            <person name="Natvig D."/>
            <person name="Lalanne C."/>
            <person name="Gautier V."/>
            <person name="Ament-Velasquez S.L."/>
            <person name="Kruys A."/>
            <person name="Hutchinson M.I."/>
            <person name="Powell A.J."/>
            <person name="Barry K."/>
            <person name="Miller A.N."/>
            <person name="Grigoriev I.V."/>
            <person name="Debuchy R."/>
            <person name="Gladieux P."/>
            <person name="Thoren M.H."/>
            <person name="Johannesson H."/>
        </authorList>
    </citation>
    <scope>NUCLEOTIDE SEQUENCE</scope>
    <source>
        <strain evidence="3">SMH2532-1</strain>
    </source>
</reference>
<evidence type="ECO:0000256" key="1">
    <source>
        <dbReference type="SAM" id="MobiDB-lite"/>
    </source>
</evidence>
<feature type="region of interest" description="Disordered" evidence="1">
    <location>
        <begin position="24"/>
        <end position="46"/>
    </location>
</feature>
<dbReference type="EMBL" id="JAULSV010000006">
    <property type="protein sequence ID" value="KAK0642187.1"/>
    <property type="molecule type" value="Genomic_DNA"/>
</dbReference>
<dbReference type="Proteomes" id="UP001174936">
    <property type="component" value="Unassembled WGS sequence"/>
</dbReference>